<dbReference type="NCBIfam" id="TIGR03521">
    <property type="entry name" value="GldG"/>
    <property type="match status" value="1"/>
</dbReference>
<dbReference type="InterPro" id="IPR019863">
    <property type="entry name" value="Motility-assoc_ABC-rel_GldG"/>
</dbReference>
<evidence type="ECO:0000259" key="3">
    <source>
        <dbReference type="Pfam" id="PF23357"/>
    </source>
</evidence>
<sequence length="578" mass="65925">MKSPSFSPSKKIRKQYRKRLITVILIIAAANYLGSLYFTRLDLTTDKRFTLAKVSRTILKKLDERLTCTVYLKGSFPAGFQRLATETREMMLELQAYSKNVRFRFVNPSGSVNPKKRARFYQQLMDRGLSPTNLQVKTKNGLEQQNIFPGAILQYKGQEIPVSLLSNERNIPPDEVLNHSIENLEFIFINAIHKLEQQKKPSLAYLTGQGEPTGKRVADIMNTLHDNYSLKLVSLDTLPNPLLEKGETDSVVPRYRALVVAKPQKTFTEREKLMLDQYIMYGGKVLWLIDPVLASMDSIKQSETTVSIDLNLGLQAQLFTYGVRLNKNLLLDLNAVPIPVRTGRSGNRPQIQMLPWYYYLLVTPRSNQPVVRNLNSIEMNFVSSIDTLAIKGVKKTILLKTSPYCGVEKVPGIISLAILRQKPSPAFFRGPARNVAVLLSGKFTSDFKNRLLSGLRSKVFPFRESSLPTQMIVVSDGDVFLNQLKIPDGYPLPLGYNQFTRQTYGNKEFILNALNYLTDGSGLISLRTREFKLRLLDKTKINRQRLQWQLFNMLTPLLLTLIFAFVVIAFRKRKYGRK</sequence>
<evidence type="ECO:0000259" key="2">
    <source>
        <dbReference type="Pfam" id="PF09822"/>
    </source>
</evidence>
<reference evidence="4" key="1">
    <citation type="submission" date="2018-06" db="EMBL/GenBank/DDBJ databases">
        <authorList>
            <person name="Zhirakovskaya E."/>
        </authorList>
    </citation>
    <scope>NUCLEOTIDE SEQUENCE</scope>
</reference>
<dbReference type="Pfam" id="PF09822">
    <property type="entry name" value="ABC_transp_aux"/>
    <property type="match status" value="1"/>
</dbReference>
<dbReference type="EMBL" id="UOET01000519">
    <property type="protein sequence ID" value="VAW30464.1"/>
    <property type="molecule type" value="Genomic_DNA"/>
</dbReference>
<feature type="transmembrane region" description="Helical" evidence="1">
    <location>
        <begin position="550"/>
        <end position="570"/>
    </location>
</feature>
<keyword evidence="1" id="KW-0472">Membrane</keyword>
<name>A0A3B0VFA1_9ZZZZ</name>
<organism evidence="4">
    <name type="scientific">hydrothermal vent metagenome</name>
    <dbReference type="NCBI Taxonomy" id="652676"/>
    <lineage>
        <taxon>unclassified sequences</taxon>
        <taxon>metagenomes</taxon>
        <taxon>ecological metagenomes</taxon>
    </lineage>
</organism>
<dbReference type="Pfam" id="PF23357">
    <property type="entry name" value="DUF7088"/>
    <property type="match status" value="1"/>
</dbReference>
<keyword evidence="1" id="KW-1133">Transmembrane helix</keyword>
<keyword evidence="1" id="KW-0812">Transmembrane</keyword>
<evidence type="ECO:0000256" key="1">
    <source>
        <dbReference type="SAM" id="Phobius"/>
    </source>
</evidence>
<protein>
    <submittedName>
        <fullName evidence="4">Uncharacterized protein</fullName>
    </submittedName>
</protein>
<feature type="transmembrane region" description="Helical" evidence="1">
    <location>
        <begin position="20"/>
        <end position="38"/>
    </location>
</feature>
<feature type="domain" description="DUF7088" evidence="3">
    <location>
        <begin position="46"/>
        <end position="153"/>
    </location>
</feature>
<gene>
    <name evidence="4" type="ORF">MNBD_BACTEROID07-877</name>
</gene>
<evidence type="ECO:0000313" key="4">
    <source>
        <dbReference type="EMBL" id="VAW30464.1"/>
    </source>
</evidence>
<proteinExistence type="predicted"/>
<accession>A0A3B0VFA1</accession>
<dbReference type="AlphaFoldDB" id="A0A3B0VFA1"/>
<dbReference type="InterPro" id="IPR019196">
    <property type="entry name" value="ABC_transp_unknown"/>
</dbReference>
<feature type="domain" description="ABC-type uncharacterised transport system" evidence="2">
    <location>
        <begin position="200"/>
        <end position="513"/>
    </location>
</feature>
<dbReference type="InterPro" id="IPR055396">
    <property type="entry name" value="DUF7088"/>
</dbReference>